<dbReference type="AlphaFoldDB" id="A0A9J6PB76"/>
<comment type="subcellular location">
    <subcellularLocation>
        <location evidence="1">Periplasm</location>
    </subcellularLocation>
</comment>
<feature type="chain" id="PRO_5039955145" evidence="4">
    <location>
        <begin position="32"/>
        <end position="604"/>
    </location>
</feature>
<evidence type="ECO:0000256" key="2">
    <source>
        <dbReference type="ARBA" id="ARBA00005695"/>
    </source>
</evidence>
<dbReference type="GO" id="GO:0015833">
    <property type="term" value="P:peptide transport"/>
    <property type="evidence" value="ECO:0007669"/>
    <property type="project" value="TreeGrafter"/>
</dbReference>
<dbReference type="RefSeq" id="WP_269331647.1">
    <property type="nucleotide sequence ID" value="NZ_JAMZFT010000001.1"/>
</dbReference>
<dbReference type="InterPro" id="IPR000914">
    <property type="entry name" value="SBP_5_dom"/>
</dbReference>
<dbReference type="PIRSF" id="PIRSF002741">
    <property type="entry name" value="MppA"/>
    <property type="match status" value="1"/>
</dbReference>
<evidence type="ECO:0000313" key="7">
    <source>
        <dbReference type="Proteomes" id="UP001055804"/>
    </source>
</evidence>
<dbReference type="Gene3D" id="3.40.190.10">
    <property type="entry name" value="Periplasmic binding protein-like II"/>
    <property type="match status" value="1"/>
</dbReference>
<accession>A0A9J6PB76</accession>
<gene>
    <name evidence="6" type="ORF">NJQ99_04760</name>
</gene>
<name>A0A9J6PB76_9PROT</name>
<dbReference type="GO" id="GO:1904680">
    <property type="term" value="F:peptide transmembrane transporter activity"/>
    <property type="evidence" value="ECO:0007669"/>
    <property type="project" value="TreeGrafter"/>
</dbReference>
<dbReference type="PANTHER" id="PTHR30290:SF64">
    <property type="entry name" value="ABC TRANSPORTER PERIPLASMIC BINDING PROTEIN"/>
    <property type="match status" value="1"/>
</dbReference>
<reference evidence="6" key="1">
    <citation type="submission" date="2022-06" db="EMBL/GenBank/DDBJ databases">
        <title>Isolation and Genomics of Futiania mangrovii gen. nov., sp. nov., a Rare and Metabolically-versatile member in the Class Alphaproteobacteria.</title>
        <authorList>
            <person name="Liu L."/>
            <person name="Huang W.-C."/>
            <person name="Pan J."/>
            <person name="Li J."/>
            <person name="Huang Y."/>
            <person name="Du H."/>
            <person name="Liu Y."/>
            <person name="Li M."/>
        </authorList>
    </citation>
    <scope>NUCLEOTIDE SEQUENCE</scope>
    <source>
        <strain evidence="6">FT118</strain>
    </source>
</reference>
<evidence type="ECO:0000256" key="4">
    <source>
        <dbReference type="SAM" id="SignalP"/>
    </source>
</evidence>
<dbReference type="Pfam" id="PF00496">
    <property type="entry name" value="SBP_bac_5"/>
    <property type="match status" value="1"/>
</dbReference>
<comment type="similarity">
    <text evidence="2">Belongs to the bacterial solute-binding protein 5 family.</text>
</comment>
<dbReference type="CDD" id="cd08497">
    <property type="entry name" value="MbnE-like"/>
    <property type="match status" value="1"/>
</dbReference>
<keyword evidence="3 4" id="KW-0732">Signal</keyword>
<evidence type="ECO:0000256" key="3">
    <source>
        <dbReference type="ARBA" id="ARBA00022729"/>
    </source>
</evidence>
<dbReference type="SUPFAM" id="SSF53850">
    <property type="entry name" value="Periplasmic binding protein-like II"/>
    <property type="match status" value="1"/>
</dbReference>
<feature type="domain" description="Solute-binding protein family 5" evidence="5">
    <location>
        <begin position="109"/>
        <end position="514"/>
    </location>
</feature>
<dbReference type="Proteomes" id="UP001055804">
    <property type="component" value="Unassembled WGS sequence"/>
</dbReference>
<dbReference type="Gene3D" id="3.10.105.10">
    <property type="entry name" value="Dipeptide-binding Protein, Domain 3"/>
    <property type="match status" value="1"/>
</dbReference>
<proteinExistence type="inferred from homology"/>
<dbReference type="GO" id="GO:0030288">
    <property type="term" value="C:outer membrane-bounded periplasmic space"/>
    <property type="evidence" value="ECO:0007669"/>
    <property type="project" value="TreeGrafter"/>
</dbReference>
<dbReference type="GO" id="GO:0043190">
    <property type="term" value="C:ATP-binding cassette (ABC) transporter complex"/>
    <property type="evidence" value="ECO:0007669"/>
    <property type="project" value="InterPro"/>
</dbReference>
<comment type="caution">
    <text evidence="6">The sequence shown here is derived from an EMBL/GenBank/DDBJ whole genome shotgun (WGS) entry which is preliminary data.</text>
</comment>
<dbReference type="InterPro" id="IPR039424">
    <property type="entry name" value="SBP_5"/>
</dbReference>
<organism evidence="6 7">
    <name type="scientific">Futiania mangrovi</name>
    <dbReference type="NCBI Taxonomy" id="2959716"/>
    <lineage>
        <taxon>Bacteria</taxon>
        <taxon>Pseudomonadati</taxon>
        <taxon>Pseudomonadota</taxon>
        <taxon>Alphaproteobacteria</taxon>
        <taxon>Futianiales</taxon>
        <taxon>Futianiaceae</taxon>
        <taxon>Futiania</taxon>
    </lineage>
</organism>
<protein>
    <submittedName>
        <fullName evidence="6">Extracellular solute-binding protein</fullName>
    </submittedName>
</protein>
<evidence type="ECO:0000313" key="6">
    <source>
        <dbReference type="EMBL" id="MCP1335713.1"/>
    </source>
</evidence>
<dbReference type="PANTHER" id="PTHR30290">
    <property type="entry name" value="PERIPLASMIC BINDING COMPONENT OF ABC TRANSPORTER"/>
    <property type="match status" value="1"/>
</dbReference>
<sequence length="604" mass="66545">MRLTWESLTRAVRPALAGLAALTLAAAPAAAEPRHAIAMHGEPALPPDFAHFPYADPAAPKGGRLVLGQLGGFDSLNPLIVKGQAAAGIREYVYESLLARSFDEPFTLYASVAKAVEVPDDRGSITFHLNENAHFSDGEPLTAEDVLFTWALLKEKGRPNHRFYYGKVAEATAPDAHTVRFVFEAGSDREMPLIMGLMPILPAHATDAETFGETTLSAPVGSGPYTVAEVDTNRSISFARDPDWWGRDLPANRGRFNFDEIRIDYYRDANALFEGFKAGLVDLRIEQDPAQWASAYDFPAMRDGRMVREQIAHGRPSGMLGLVFNTRREIFADPRARKALAGLFDFEWVNRTLYAGGYVRTRSYFDNTPLAAKDAPTPKEQALLVPYAETLDPDVMAEGFAPPDGSGPGALRERARAAVGLLQEAGFRFEGRTLLTPSGSPAQFEILLAEPDWERLALAWADALKRIGIAVQVRTVDSAQYQLRRQEYDFDMIVNDWGMSLSPGNEQSFYWSSQAAGTPGTRNYPGVRSEAVDAMIAALLAARTREDFEAAVRALDRALLAGWYVLPLFHLDADLVAHAGRLERPETTSLYGMMLDTWWSAEGR</sequence>
<evidence type="ECO:0000259" key="5">
    <source>
        <dbReference type="Pfam" id="PF00496"/>
    </source>
</evidence>
<feature type="signal peptide" evidence="4">
    <location>
        <begin position="1"/>
        <end position="31"/>
    </location>
</feature>
<dbReference type="GO" id="GO:0042884">
    <property type="term" value="P:microcin transport"/>
    <property type="evidence" value="ECO:0007669"/>
    <property type="project" value="TreeGrafter"/>
</dbReference>
<dbReference type="InterPro" id="IPR030678">
    <property type="entry name" value="Peptide/Ni-bd"/>
</dbReference>
<dbReference type="EMBL" id="JAMZFT010000001">
    <property type="protein sequence ID" value="MCP1335713.1"/>
    <property type="molecule type" value="Genomic_DNA"/>
</dbReference>
<keyword evidence="7" id="KW-1185">Reference proteome</keyword>
<evidence type="ECO:0000256" key="1">
    <source>
        <dbReference type="ARBA" id="ARBA00004418"/>
    </source>
</evidence>